<dbReference type="Pfam" id="PF01795">
    <property type="entry name" value="Methyltransf_5"/>
    <property type="match status" value="2"/>
</dbReference>
<keyword evidence="4" id="KW-0949">S-adenosyl-L-methionine</keyword>
<dbReference type="NCBIfam" id="TIGR00006">
    <property type="entry name" value="16S rRNA (cytosine(1402)-N(4))-methyltransferase RsmH"/>
    <property type="match status" value="2"/>
</dbReference>
<protein>
    <submittedName>
        <fullName evidence="5">Uncharacterized protein</fullName>
    </submittedName>
</protein>
<dbReference type="EnsemblMetazoa" id="GPPI015054-RA">
    <property type="protein sequence ID" value="GPPI015054-PA"/>
    <property type="gene ID" value="GPPI015054"/>
</dbReference>
<keyword evidence="2" id="KW-0489">Methyltransferase</keyword>
<dbReference type="GO" id="GO:0070475">
    <property type="term" value="P:rRNA base methylation"/>
    <property type="evidence" value="ECO:0007669"/>
    <property type="project" value="TreeGrafter"/>
</dbReference>
<evidence type="ECO:0000256" key="3">
    <source>
        <dbReference type="ARBA" id="ARBA00022679"/>
    </source>
</evidence>
<organism evidence="5 6">
    <name type="scientific">Glossina palpalis gambiensis</name>
    <dbReference type="NCBI Taxonomy" id="67801"/>
    <lineage>
        <taxon>Eukaryota</taxon>
        <taxon>Metazoa</taxon>
        <taxon>Ecdysozoa</taxon>
        <taxon>Arthropoda</taxon>
        <taxon>Hexapoda</taxon>
        <taxon>Insecta</taxon>
        <taxon>Pterygota</taxon>
        <taxon>Neoptera</taxon>
        <taxon>Endopterygota</taxon>
        <taxon>Diptera</taxon>
        <taxon>Brachycera</taxon>
        <taxon>Muscomorpha</taxon>
        <taxon>Hippoboscoidea</taxon>
        <taxon>Glossinidae</taxon>
        <taxon>Glossina</taxon>
    </lineage>
</organism>
<dbReference type="EMBL" id="JXJN01006818">
    <property type="status" value="NOT_ANNOTATED_CDS"/>
    <property type="molecule type" value="Genomic_DNA"/>
</dbReference>
<dbReference type="InterPro" id="IPR023397">
    <property type="entry name" value="SAM-dep_MeTrfase_MraW_recog"/>
</dbReference>
<evidence type="ECO:0000256" key="1">
    <source>
        <dbReference type="ARBA" id="ARBA00010396"/>
    </source>
</evidence>
<dbReference type="CDD" id="cd02440">
    <property type="entry name" value="AdoMet_MTases"/>
    <property type="match status" value="2"/>
</dbReference>
<keyword evidence="6" id="KW-1185">Reference proteome</keyword>
<reference evidence="5" key="2">
    <citation type="submission" date="2020-05" db="UniProtKB">
        <authorList>
            <consortium name="EnsemblMetazoa"/>
        </authorList>
    </citation>
    <scope>IDENTIFICATION</scope>
    <source>
        <strain evidence="5">IAEA</strain>
    </source>
</reference>
<evidence type="ECO:0000256" key="4">
    <source>
        <dbReference type="ARBA" id="ARBA00022691"/>
    </source>
</evidence>
<dbReference type="PANTHER" id="PTHR11265">
    <property type="entry name" value="S-ADENOSYL-METHYLTRANSFERASE MRAW"/>
    <property type="match status" value="1"/>
</dbReference>
<dbReference type="Proteomes" id="UP000092460">
    <property type="component" value="Unassembled WGS sequence"/>
</dbReference>
<dbReference type="EMBL" id="JXJN01006817">
    <property type="status" value="NOT_ANNOTATED_CDS"/>
    <property type="molecule type" value="Genomic_DNA"/>
</dbReference>
<evidence type="ECO:0000313" key="6">
    <source>
        <dbReference type="Proteomes" id="UP000092460"/>
    </source>
</evidence>
<dbReference type="AlphaFoldDB" id="A0A1B0B0U3"/>
<name>A0A1B0B0U3_9MUSC</name>
<sequence length="792" mass="89142">MSSQYQRFLKVLEKWPVDKTKPNRDLGEQIRKHINILTNPASLTTEETSKITTKIDSLERLANNVYGKKPILAKCYSLNVGFESNPSHIPVLCAEAISYLNPGPQKIYIDMTFGAGGHCKKLLDSCKDIKVYALDRDPVAYKLAQQMSKEYEGRLTPLLGRFSDMPHLLKEQHVIRRSVDGILFDFGCSSMQFDEPERGFSVSKNGPLDMRMDCAPGMNNDQVTAADVLARADELDLVKILRIYGEEKAAKKIARAIVDTRSALHPIETTKQLADLVANCLHETPFRLDKLQRPTHVATKTFQALRIFVNNELNEVNYGMVLANDYLRPQGRLVALTFHSLEDTIVKRHLYGNVIDGLANPVPLKYCGYDVVHDEGIMQSINSILEKWPVDKTKPNRDLGEQIRKHINILTNPASLTTEETSKITTKIDSLERLANNVYGKKPILAKCYSSNVGFESNPSHIPVLCAEAISYLNPGPQKIYIDMTFGAGGHCKKLLDSCKDIKVYALDRDPVAYKLAQQMSKEYEGRLTPLLGRFSDMPHLLKEQHVIRRSVDGILFDFGCSSMQFDEPERGFSVSKNGPLDMRMDCAPGMNNDQVTAADVLARADELDLVKILRIYGEEKAAKKIARAIVDTRSALHPIETTKQLADLVANCLHETPFRLDKLQRPTHVATKTFQALRIFVNNELNEVNYGMVLANDYLRPQGRLVALTFHSLEDTIVKRHLYGNVIDGLANPVPLKYCGYDVVHDEGIMQSINSSNWKQLHRHVILPGEEEIKHNSRSRSAKLRAAVKLK</sequence>
<dbReference type="SUPFAM" id="SSF81799">
    <property type="entry name" value="Putative methyltransferase TM0872, insert domain"/>
    <property type="match status" value="2"/>
</dbReference>
<evidence type="ECO:0000313" key="5">
    <source>
        <dbReference type="EnsemblMetazoa" id="GPPI015054-PA"/>
    </source>
</evidence>
<dbReference type="PANTHER" id="PTHR11265:SF0">
    <property type="entry name" value="12S RRNA N4-METHYLCYTIDINE METHYLTRANSFERASE"/>
    <property type="match status" value="1"/>
</dbReference>
<dbReference type="InterPro" id="IPR029063">
    <property type="entry name" value="SAM-dependent_MTases_sf"/>
</dbReference>
<dbReference type="HAMAP" id="MF_01007">
    <property type="entry name" value="16SrRNA_methyltr_H"/>
    <property type="match status" value="2"/>
</dbReference>
<evidence type="ECO:0000256" key="2">
    <source>
        <dbReference type="ARBA" id="ARBA00022603"/>
    </source>
</evidence>
<dbReference type="STRING" id="67801.A0A1B0B0U3"/>
<dbReference type="SUPFAM" id="SSF53335">
    <property type="entry name" value="S-adenosyl-L-methionine-dependent methyltransferases"/>
    <property type="match status" value="2"/>
</dbReference>
<dbReference type="Gene3D" id="3.40.50.150">
    <property type="entry name" value="Vaccinia Virus protein VP39"/>
    <property type="match status" value="2"/>
</dbReference>
<dbReference type="InterPro" id="IPR002903">
    <property type="entry name" value="RsmH"/>
</dbReference>
<proteinExistence type="inferred from homology"/>
<keyword evidence="3" id="KW-0808">Transferase</keyword>
<dbReference type="Gene3D" id="1.10.150.170">
    <property type="entry name" value="Putative methyltransferase TM0872, insert domain"/>
    <property type="match status" value="2"/>
</dbReference>
<reference evidence="6" key="1">
    <citation type="submission" date="2015-01" db="EMBL/GenBank/DDBJ databases">
        <authorList>
            <person name="Aksoy S."/>
            <person name="Warren W."/>
            <person name="Wilson R.K."/>
        </authorList>
    </citation>
    <scope>NUCLEOTIDE SEQUENCE [LARGE SCALE GENOMIC DNA]</scope>
    <source>
        <strain evidence="6">IAEA</strain>
    </source>
</reference>
<accession>A0A1B0B0U3</accession>
<dbReference type="VEuPathDB" id="VectorBase:GPPI015054"/>
<comment type="similarity">
    <text evidence="1">Belongs to the methyltransferase superfamily. RsmH family.</text>
</comment>
<dbReference type="Pfam" id="PF20180">
    <property type="entry name" value="UQCC2_CBP6"/>
    <property type="match status" value="2"/>
</dbReference>
<dbReference type="GO" id="GO:0071424">
    <property type="term" value="F:rRNA (cytosine-N4-)-methyltransferase activity"/>
    <property type="evidence" value="ECO:0007669"/>
    <property type="project" value="TreeGrafter"/>
</dbReference>